<comment type="caution">
    <text evidence="5">The sequence shown here is derived from an EMBL/GenBank/DDBJ whole genome shotgun (WGS) entry which is preliminary data.</text>
</comment>
<protein>
    <recommendedName>
        <fullName evidence="4">Bacterial bifunctional deaminase-reductase C-terminal domain-containing protein</fullName>
    </recommendedName>
</protein>
<dbReference type="OrthoDB" id="9800865at2"/>
<dbReference type="EMBL" id="JSVC01000014">
    <property type="protein sequence ID" value="KIC94246.1"/>
    <property type="molecule type" value="Genomic_DNA"/>
</dbReference>
<gene>
    <name evidence="5" type="ORF">OI18_12795</name>
</gene>
<dbReference type="InterPro" id="IPR024072">
    <property type="entry name" value="DHFR-like_dom_sf"/>
</dbReference>
<keyword evidence="2" id="KW-0521">NADP</keyword>
<dbReference type="STRING" id="1349421.OI18_12795"/>
<dbReference type="Proteomes" id="UP000031408">
    <property type="component" value="Unassembled WGS sequence"/>
</dbReference>
<dbReference type="AlphaFoldDB" id="A0A0C1L3R3"/>
<dbReference type="PANTHER" id="PTHR38011:SF7">
    <property type="entry name" value="2,5-DIAMINO-6-RIBOSYLAMINO-4(3H)-PYRIMIDINONE 5'-PHOSPHATE REDUCTASE"/>
    <property type="match status" value="1"/>
</dbReference>
<dbReference type="InterPro" id="IPR050765">
    <property type="entry name" value="Riboflavin_Biosynth_HTPR"/>
</dbReference>
<dbReference type="SUPFAM" id="SSF53597">
    <property type="entry name" value="Dihydrofolate reductase-like"/>
    <property type="match status" value="1"/>
</dbReference>
<evidence type="ECO:0000256" key="1">
    <source>
        <dbReference type="ARBA" id="ARBA00005104"/>
    </source>
</evidence>
<name>A0A0C1L3R3_9BACT</name>
<evidence type="ECO:0000313" key="5">
    <source>
        <dbReference type="EMBL" id="KIC94246.1"/>
    </source>
</evidence>
<dbReference type="InterPro" id="IPR002734">
    <property type="entry name" value="RibDG_C"/>
</dbReference>
<reference evidence="5 6" key="1">
    <citation type="submission" date="2014-11" db="EMBL/GenBank/DDBJ databases">
        <title>Genome sequence of Flavihumibacter solisilvae 3-3.</title>
        <authorList>
            <person name="Zhou G."/>
            <person name="Li M."/>
            <person name="Wang G."/>
        </authorList>
    </citation>
    <scope>NUCLEOTIDE SEQUENCE [LARGE SCALE GENOMIC DNA]</scope>
    <source>
        <strain evidence="5 6">3-3</strain>
    </source>
</reference>
<sequence>MNVENRPKVVCHVLVSSDGKISGRFWRNYKTRFVDEVFEKANNSDNPSAWACGPITTEQVFTQFHKPILNENTPTVPEGDFIAENNAPIYYVSIDADGKVGWKKNSLRYANRQHAHIIEVLTLQASNAYKAHLRSVNVSYIISGTDQLDFKIACEKLYAFFNIRTLIVSGGGSINGSFLNSGIIDELSLLISPVAVKATNGPPLFEYGRVLPDNKLAEFDLRNIEKLEGGGVWLQYTTSKRHQ</sequence>
<evidence type="ECO:0000256" key="3">
    <source>
        <dbReference type="ARBA" id="ARBA00023002"/>
    </source>
</evidence>
<evidence type="ECO:0000259" key="4">
    <source>
        <dbReference type="Pfam" id="PF01872"/>
    </source>
</evidence>
<dbReference type="PANTHER" id="PTHR38011">
    <property type="entry name" value="DIHYDROFOLATE REDUCTASE FAMILY PROTEIN (AFU_ORTHOLOGUE AFUA_8G06820)"/>
    <property type="match status" value="1"/>
</dbReference>
<evidence type="ECO:0000256" key="2">
    <source>
        <dbReference type="ARBA" id="ARBA00022857"/>
    </source>
</evidence>
<dbReference type="GO" id="GO:0009231">
    <property type="term" value="P:riboflavin biosynthetic process"/>
    <property type="evidence" value="ECO:0007669"/>
    <property type="project" value="InterPro"/>
</dbReference>
<comment type="pathway">
    <text evidence="1">Cofactor biosynthesis; riboflavin biosynthesis.</text>
</comment>
<dbReference type="RefSeq" id="WP_039140344.1">
    <property type="nucleotide sequence ID" value="NZ_JSVC01000014.1"/>
</dbReference>
<organism evidence="5 6">
    <name type="scientific">Flavihumibacter solisilvae</name>
    <dbReference type="NCBI Taxonomy" id="1349421"/>
    <lineage>
        <taxon>Bacteria</taxon>
        <taxon>Pseudomonadati</taxon>
        <taxon>Bacteroidota</taxon>
        <taxon>Chitinophagia</taxon>
        <taxon>Chitinophagales</taxon>
        <taxon>Chitinophagaceae</taxon>
        <taxon>Flavihumibacter</taxon>
    </lineage>
</organism>
<evidence type="ECO:0000313" key="6">
    <source>
        <dbReference type="Proteomes" id="UP000031408"/>
    </source>
</evidence>
<keyword evidence="6" id="KW-1185">Reference proteome</keyword>
<keyword evidence="3" id="KW-0560">Oxidoreductase</keyword>
<feature type="domain" description="Bacterial bifunctional deaminase-reductase C-terminal" evidence="4">
    <location>
        <begin position="109"/>
        <end position="217"/>
    </location>
</feature>
<dbReference type="Pfam" id="PF01872">
    <property type="entry name" value="RibD_C"/>
    <property type="match status" value="1"/>
</dbReference>
<dbReference type="GO" id="GO:0008703">
    <property type="term" value="F:5-amino-6-(5-phosphoribosylamino)uracil reductase activity"/>
    <property type="evidence" value="ECO:0007669"/>
    <property type="project" value="InterPro"/>
</dbReference>
<accession>A0A0C1L3R3</accession>
<proteinExistence type="predicted"/>
<dbReference type="Gene3D" id="3.40.430.10">
    <property type="entry name" value="Dihydrofolate Reductase, subunit A"/>
    <property type="match status" value="1"/>
</dbReference>